<accession>A0A0G4C6Q8</accession>
<comment type="similarity">
    <text evidence="7">Belongs to the binding-protein-dependent transport system permease family.</text>
</comment>
<dbReference type="Proteomes" id="UP000076442">
    <property type="component" value="Unassembled WGS sequence"/>
</dbReference>
<dbReference type="AlphaFoldDB" id="A0A0G4C6Q8"/>
<evidence type="ECO:0000313" key="10">
    <source>
        <dbReference type="EMBL" id="MBO3795722.1"/>
    </source>
</evidence>
<feature type="transmembrane region" description="Helical" evidence="7">
    <location>
        <begin position="273"/>
        <end position="295"/>
    </location>
</feature>
<dbReference type="PROSITE" id="PS50928">
    <property type="entry name" value="ABC_TM1"/>
    <property type="match status" value="1"/>
</dbReference>
<dbReference type="GO" id="GO:0055085">
    <property type="term" value="P:transmembrane transport"/>
    <property type="evidence" value="ECO:0007669"/>
    <property type="project" value="InterPro"/>
</dbReference>
<evidence type="ECO:0000256" key="6">
    <source>
        <dbReference type="ARBA" id="ARBA00023136"/>
    </source>
</evidence>
<comment type="caution">
    <text evidence="10">The sequence shown here is derived from an EMBL/GenBank/DDBJ whole genome shotgun (WGS) entry which is preliminary data.</text>
</comment>
<dbReference type="Proteomes" id="UP000665181">
    <property type="component" value="Unassembled WGS sequence"/>
</dbReference>
<organism evidence="10 12">
    <name type="scientific">Bacillus subtilis</name>
    <dbReference type="NCBI Taxonomy" id="1423"/>
    <lineage>
        <taxon>Bacteria</taxon>
        <taxon>Bacillati</taxon>
        <taxon>Bacillota</taxon>
        <taxon>Bacilli</taxon>
        <taxon>Bacillales</taxon>
        <taxon>Bacillaceae</taxon>
        <taxon>Bacillus</taxon>
    </lineage>
</organism>
<dbReference type="RefSeq" id="WP_003233835.1">
    <property type="nucleotide sequence ID" value="NZ_AP024621.1"/>
</dbReference>
<evidence type="ECO:0000259" key="8">
    <source>
        <dbReference type="PROSITE" id="PS50928"/>
    </source>
</evidence>
<evidence type="ECO:0000313" key="9">
    <source>
        <dbReference type="EMBL" id="KZD90816.1"/>
    </source>
</evidence>
<dbReference type="PANTHER" id="PTHR30193:SF1">
    <property type="entry name" value="ABC TRANSPORTER PERMEASE PROTEIN YESP-RELATED"/>
    <property type="match status" value="1"/>
</dbReference>
<keyword evidence="2 7" id="KW-0813">Transport</keyword>
<feature type="transmembrane region" description="Helical" evidence="7">
    <location>
        <begin position="167"/>
        <end position="190"/>
    </location>
</feature>
<keyword evidence="6 7" id="KW-0472">Membrane</keyword>
<dbReference type="InterPro" id="IPR000515">
    <property type="entry name" value="MetI-like"/>
</dbReference>
<evidence type="ECO:0000256" key="5">
    <source>
        <dbReference type="ARBA" id="ARBA00022989"/>
    </source>
</evidence>
<dbReference type="Gene3D" id="1.10.3720.10">
    <property type="entry name" value="MetI-like"/>
    <property type="match status" value="1"/>
</dbReference>
<protein>
    <submittedName>
        <fullName evidence="9">Rhamnose oligosaccharide ABC transport system permease component 2</fullName>
    </submittedName>
    <submittedName>
        <fullName evidence="10">Sugar ABC transporter permease</fullName>
    </submittedName>
</protein>
<evidence type="ECO:0000256" key="1">
    <source>
        <dbReference type="ARBA" id="ARBA00004651"/>
    </source>
</evidence>
<dbReference type="SUPFAM" id="SSF161098">
    <property type="entry name" value="MetI-like"/>
    <property type="match status" value="1"/>
</dbReference>
<evidence type="ECO:0000256" key="3">
    <source>
        <dbReference type="ARBA" id="ARBA00022475"/>
    </source>
</evidence>
<keyword evidence="3" id="KW-1003">Cell membrane</keyword>
<dbReference type="EMBL" id="LJZV01000014">
    <property type="protein sequence ID" value="KZD90816.1"/>
    <property type="molecule type" value="Genomic_DNA"/>
</dbReference>
<keyword evidence="4 7" id="KW-0812">Transmembrane</keyword>
<proteinExistence type="inferred from homology"/>
<dbReference type="OMA" id="TMQYYTQ"/>
<evidence type="ECO:0000256" key="2">
    <source>
        <dbReference type="ARBA" id="ARBA00022448"/>
    </source>
</evidence>
<evidence type="ECO:0000313" key="12">
    <source>
        <dbReference type="Proteomes" id="UP000665181"/>
    </source>
</evidence>
<name>A0A0G4C6Q8_BACIU</name>
<dbReference type="InterPro" id="IPR051393">
    <property type="entry name" value="ABC_transporter_permease"/>
</dbReference>
<dbReference type="GO" id="GO:0005886">
    <property type="term" value="C:plasma membrane"/>
    <property type="evidence" value="ECO:0007669"/>
    <property type="project" value="UniProtKB-SubCell"/>
</dbReference>
<feature type="transmembrane region" description="Helical" evidence="7">
    <location>
        <begin position="20"/>
        <end position="47"/>
    </location>
</feature>
<reference evidence="9 11" key="1">
    <citation type="submission" date="2015-09" db="EMBL/GenBank/DDBJ databases">
        <title>Spore heat resistance.</title>
        <authorList>
            <person name="Boekhorst J."/>
            <person name="Berendsen E.M."/>
            <person name="Wells-Bennik M.H."/>
            <person name="Kuipers O.P."/>
        </authorList>
    </citation>
    <scope>NUCLEOTIDE SEQUENCE [LARGE SCALE GENOMIC DNA]</scope>
    <source>
        <strain evidence="9 11">B4122</strain>
    </source>
</reference>
<evidence type="ECO:0000256" key="4">
    <source>
        <dbReference type="ARBA" id="ARBA00022692"/>
    </source>
</evidence>
<keyword evidence="5 7" id="KW-1133">Transmembrane helix</keyword>
<feature type="transmembrane region" description="Helical" evidence="7">
    <location>
        <begin position="84"/>
        <end position="105"/>
    </location>
</feature>
<dbReference type="EMBL" id="JAGFPW010000015">
    <property type="protein sequence ID" value="MBO3795722.1"/>
    <property type="molecule type" value="Genomic_DNA"/>
</dbReference>
<evidence type="ECO:0000313" key="11">
    <source>
        <dbReference type="Proteomes" id="UP000076442"/>
    </source>
</evidence>
<dbReference type="Pfam" id="PF00528">
    <property type="entry name" value="BPD_transp_1"/>
    <property type="match status" value="1"/>
</dbReference>
<feature type="transmembrane region" description="Helical" evidence="7">
    <location>
        <begin position="117"/>
        <end position="135"/>
    </location>
</feature>
<evidence type="ECO:0000256" key="7">
    <source>
        <dbReference type="RuleBase" id="RU363032"/>
    </source>
</evidence>
<dbReference type="InterPro" id="IPR035906">
    <property type="entry name" value="MetI-like_sf"/>
</dbReference>
<comment type="subcellular location">
    <subcellularLocation>
        <location evidence="1 7">Cell membrane</location>
        <topology evidence="1 7">Multi-pass membrane protein</topology>
    </subcellularLocation>
</comment>
<dbReference type="SMR" id="A0A0G4C6Q8"/>
<sequence>MTGNGADAMKKSRSIRKDNLAGYAFISPFIIGFLCFTVIPMGASLFLSFTSYDLFTAPKWIGLDNFKEMFTGDEKYWQSLKVTFTYVLAGVPLRLGFALFIAVILNNAAKGTAIYRTLFYLPSIIGGSVAVAIMWRNIFGNDGVINALLFFVGIDQKILWYQNPTSALWTLILLSVWQFGSSMLIFLAGLKNIPSSYLEAASVDGANRVQRFFKITLPILTPIIFFNLVMQTISAFMTFTPAYIISKGEGGPLDGTLLYSLYLFQRAFNYFQMGYASAMAWVMLVIVGLITLILFKTSSYWVHYESKEE</sequence>
<feature type="domain" description="ABC transmembrane type-1" evidence="8">
    <location>
        <begin position="80"/>
        <end position="294"/>
    </location>
</feature>
<dbReference type="PANTHER" id="PTHR30193">
    <property type="entry name" value="ABC TRANSPORTER PERMEASE PROTEIN"/>
    <property type="match status" value="1"/>
</dbReference>
<reference evidence="10" key="2">
    <citation type="submission" date="2021-03" db="EMBL/GenBank/DDBJ databases">
        <title>Isolation of Bacillus subtilis from fermented food sample.</title>
        <authorList>
            <person name="Lakshmanan V."/>
            <person name="Athira K."/>
            <person name="Rajagopal K."/>
        </authorList>
    </citation>
    <scope>NUCLEOTIDE SEQUENCE</scope>
    <source>
        <strain evidence="10">S1</strain>
    </source>
</reference>
<gene>
    <name evidence="9" type="ORF">B4122_2895</name>
    <name evidence="10" type="ORF">J5227_15745</name>
</gene>
<dbReference type="CDD" id="cd06261">
    <property type="entry name" value="TM_PBP2"/>
    <property type="match status" value="1"/>
</dbReference>